<evidence type="ECO:0000313" key="3">
    <source>
        <dbReference type="Proteomes" id="UP000193689"/>
    </source>
</evidence>
<dbReference type="PANTHER" id="PTHR11012">
    <property type="entry name" value="PROTEIN KINASE-LIKE DOMAIN-CONTAINING"/>
    <property type="match status" value="1"/>
</dbReference>
<name>A0A1Y2E0F2_9PEZI</name>
<dbReference type="InParanoid" id="A0A1Y2E0F2"/>
<gene>
    <name evidence="2" type="ORF">BCR38DRAFT_340946</name>
</gene>
<evidence type="ECO:0000313" key="2">
    <source>
        <dbReference type="EMBL" id="ORY64834.1"/>
    </source>
</evidence>
<evidence type="ECO:0000259" key="1">
    <source>
        <dbReference type="SMART" id="SM00587"/>
    </source>
</evidence>
<dbReference type="InterPro" id="IPR015897">
    <property type="entry name" value="CHK_kinase-like"/>
</dbReference>
<proteinExistence type="predicted"/>
<keyword evidence="3" id="KW-1185">Reference proteome</keyword>
<dbReference type="InterPro" id="IPR004119">
    <property type="entry name" value="EcKL"/>
</dbReference>
<keyword evidence="2" id="KW-0808">Transferase</keyword>
<dbReference type="Pfam" id="PF02958">
    <property type="entry name" value="EcKL"/>
    <property type="match status" value="1"/>
</dbReference>
<protein>
    <submittedName>
        <fullName evidence="2">Ecdysteroid kinase-domain-containing protein</fullName>
    </submittedName>
</protein>
<reference evidence="2 3" key="1">
    <citation type="submission" date="2016-07" db="EMBL/GenBank/DDBJ databases">
        <title>Pervasive Adenine N6-methylation of Active Genes in Fungi.</title>
        <authorList>
            <consortium name="DOE Joint Genome Institute"/>
            <person name="Mondo S.J."/>
            <person name="Dannebaum R.O."/>
            <person name="Kuo R.C."/>
            <person name="Labutti K."/>
            <person name="Haridas S."/>
            <person name="Kuo A."/>
            <person name="Salamov A."/>
            <person name="Ahrendt S.R."/>
            <person name="Lipzen A."/>
            <person name="Sullivan W."/>
            <person name="Andreopoulos W.B."/>
            <person name="Clum A."/>
            <person name="Lindquist E."/>
            <person name="Daum C."/>
            <person name="Ramamoorthy G.K."/>
            <person name="Gryganskyi A."/>
            <person name="Culley D."/>
            <person name="Magnuson J.K."/>
            <person name="James T.Y."/>
            <person name="O'Malley M.A."/>
            <person name="Stajich J.E."/>
            <person name="Spatafora J.W."/>
            <person name="Visel A."/>
            <person name="Grigoriev I.V."/>
        </authorList>
    </citation>
    <scope>NUCLEOTIDE SEQUENCE [LARGE SCALE GENOMIC DNA]</scope>
    <source>
        <strain evidence="2 3">CBS 129021</strain>
    </source>
</reference>
<dbReference type="GO" id="GO:0016301">
    <property type="term" value="F:kinase activity"/>
    <property type="evidence" value="ECO:0007669"/>
    <property type="project" value="UniProtKB-KW"/>
</dbReference>
<keyword evidence="2" id="KW-0418">Kinase</keyword>
<dbReference type="Gene3D" id="3.90.1200.10">
    <property type="match status" value="1"/>
</dbReference>
<comment type="caution">
    <text evidence="2">The sequence shown here is derived from an EMBL/GenBank/DDBJ whole genome shotgun (WGS) entry which is preliminary data.</text>
</comment>
<accession>A0A1Y2E0F2</accession>
<dbReference type="GeneID" id="63772036"/>
<dbReference type="RefSeq" id="XP_040715987.1">
    <property type="nucleotide sequence ID" value="XM_040855824.1"/>
</dbReference>
<organism evidence="2 3">
    <name type="scientific">Pseudomassariella vexata</name>
    <dbReference type="NCBI Taxonomy" id="1141098"/>
    <lineage>
        <taxon>Eukaryota</taxon>
        <taxon>Fungi</taxon>
        <taxon>Dikarya</taxon>
        <taxon>Ascomycota</taxon>
        <taxon>Pezizomycotina</taxon>
        <taxon>Sordariomycetes</taxon>
        <taxon>Xylariomycetidae</taxon>
        <taxon>Amphisphaeriales</taxon>
        <taxon>Pseudomassariaceae</taxon>
        <taxon>Pseudomassariella</taxon>
    </lineage>
</organism>
<dbReference type="Proteomes" id="UP000193689">
    <property type="component" value="Unassembled WGS sequence"/>
</dbReference>
<dbReference type="PANTHER" id="PTHR11012:SF30">
    <property type="entry name" value="PROTEIN KINASE-LIKE DOMAIN-CONTAINING"/>
    <property type="match status" value="1"/>
</dbReference>
<dbReference type="InterPro" id="IPR011009">
    <property type="entry name" value="Kinase-like_dom_sf"/>
</dbReference>
<dbReference type="SMART" id="SM00587">
    <property type="entry name" value="CHK"/>
    <property type="match status" value="1"/>
</dbReference>
<dbReference type="SUPFAM" id="SSF56112">
    <property type="entry name" value="Protein kinase-like (PK-like)"/>
    <property type="match status" value="1"/>
</dbReference>
<sequence length="387" mass="44008">MSKKAQAGKTAGLVAKIPEFQDRAVISTTRIATLWSNYGSIERVALRSPGFGSGSPSNLADADRYVIVKTVSPPWTDPNKADEGHLRKLLSYEVERWFYYNLADRLPAQAKVATPYLAPEENGDASIRLLMEDLSVDCPVPARGSLGLDDTKAVLSWLANFHGTFWGVHHEDPVGSGLIPPPLEYHGGSKQGVWQQGTYWYLDTRRTEFSDIDADEKWLLEWAEKVDAKIKDEAKTYGTLLHGDAKGANIFFAPKGQTHKDGPRKCALYDFQYVGVGLVTRDLVYFLGTSVLGNLMRRLEDEKNLLKPYHSELTKVLNSRKETSHEVATYLRDHGEYDFDKFWQHWELALVDWYRFMAGWGFWGNDQWIERRARDITAHWRDQGFAS</sequence>
<feature type="domain" description="CHK kinase-like" evidence="1">
    <location>
        <begin position="129"/>
        <end position="319"/>
    </location>
</feature>
<dbReference type="AlphaFoldDB" id="A0A1Y2E0F2"/>
<dbReference type="EMBL" id="MCFJ01000006">
    <property type="protein sequence ID" value="ORY64834.1"/>
    <property type="molecule type" value="Genomic_DNA"/>
</dbReference>
<dbReference type="OrthoDB" id="411145at2759"/>